<dbReference type="AlphaFoldDB" id="A0A8S1L536"/>
<name>A0A8S1L536_9CILI</name>
<keyword evidence="4" id="KW-1185">Reference proteome</keyword>
<sequence>MQQQQQQLRSSQIRRQSSTQSNSALDEPFLKFLAESNYLESEQSSQEKHQKLTKCKTEHSLQPIQFINSNSFTVSDKKFSFPTNEILEWETLQITLPPEVYQFLLYMKTQCSNGTIVYTNEQIQGLLDDSKVIIKNQLELFQKLIDKGWISKTTRLFNDIAINFYALSVKKLTYENLVWIIRSIKRDLITPTERLVQSRIKECYGLKYNRVEWELIMNQLKSQKQQIKFRSSNGKLIELPLLSVKNIKDPLIQEETYGIYIYQQNWIVEDEFQIELDKKQEWTIFIEFLMDFFAKTNAQNNKILKGGRYGCAQFIKLLGPKKLRDLSLGRLTLYVQMAVNKNYIRYNKTILIQESREKSEHTTDSSVDGDPQIKIRVKELQEQLIELLLENPDGVSLAQIPTLLKERINFELNLIELGFPKLKNFIESVKDVISIENSGRNNFIAKLNYSKLPKKYQKVKQSESFNQKYIYTVLQMIKNILSKHKYGISINQLYYDLSQQQGEWFNYQRFQCQSFFQFLQNYAENILVIVCQKENQYLIYERDIRFLPPPQTTQDINDQQFEYILSEAFQCSLGLSIPQSSFSSSWLGKVGDSQIRQKSPPRIEDSHQEIKDNLKFIDELLGNENKQNDTYSIQDWSEKSMNPLGMISSINYGHSEIQDFDLTKELQFSQQQQQQQQQNQDMKKK</sequence>
<organism evidence="3 4">
    <name type="scientific">Paramecium sonneborni</name>
    <dbReference type="NCBI Taxonomy" id="65129"/>
    <lineage>
        <taxon>Eukaryota</taxon>
        <taxon>Sar</taxon>
        <taxon>Alveolata</taxon>
        <taxon>Ciliophora</taxon>
        <taxon>Intramacronucleata</taxon>
        <taxon>Oligohymenophorea</taxon>
        <taxon>Peniculida</taxon>
        <taxon>Parameciidae</taxon>
        <taxon>Paramecium</taxon>
    </lineage>
</organism>
<dbReference type="InterPro" id="IPR025677">
    <property type="entry name" value="OST-HTH-assoc_dom"/>
</dbReference>
<dbReference type="Pfam" id="PF12872">
    <property type="entry name" value="OST-HTH"/>
    <property type="match status" value="2"/>
</dbReference>
<dbReference type="Pfam" id="PF14418">
    <property type="entry name" value="OHA"/>
    <property type="match status" value="1"/>
</dbReference>
<protein>
    <recommendedName>
        <fullName evidence="2">HTH OST-type domain-containing protein</fullName>
    </recommendedName>
</protein>
<feature type="domain" description="HTH OST-type" evidence="2">
    <location>
        <begin position="469"/>
        <end position="543"/>
    </location>
</feature>
<dbReference type="EMBL" id="CAJJDN010000014">
    <property type="protein sequence ID" value="CAD8060682.1"/>
    <property type="molecule type" value="Genomic_DNA"/>
</dbReference>
<feature type="compositionally biased region" description="Low complexity" evidence="1">
    <location>
        <begin position="1"/>
        <end position="23"/>
    </location>
</feature>
<evidence type="ECO:0000313" key="3">
    <source>
        <dbReference type="EMBL" id="CAD8060682.1"/>
    </source>
</evidence>
<evidence type="ECO:0000259" key="2">
    <source>
        <dbReference type="PROSITE" id="PS51644"/>
    </source>
</evidence>
<dbReference type="InterPro" id="IPR025605">
    <property type="entry name" value="OST-HTH/LOTUS_dom"/>
</dbReference>
<dbReference type="PROSITE" id="PS51644">
    <property type="entry name" value="HTH_OST"/>
    <property type="match status" value="2"/>
</dbReference>
<evidence type="ECO:0000256" key="1">
    <source>
        <dbReference type="SAM" id="MobiDB-lite"/>
    </source>
</evidence>
<dbReference type="Proteomes" id="UP000692954">
    <property type="component" value="Unassembled WGS sequence"/>
</dbReference>
<dbReference type="OrthoDB" id="369831at2759"/>
<accession>A0A8S1L536</accession>
<feature type="domain" description="HTH OST-type" evidence="2">
    <location>
        <begin position="376"/>
        <end position="449"/>
    </location>
</feature>
<reference evidence="3" key="1">
    <citation type="submission" date="2021-01" db="EMBL/GenBank/DDBJ databases">
        <authorList>
            <consortium name="Genoscope - CEA"/>
            <person name="William W."/>
        </authorList>
    </citation>
    <scope>NUCLEOTIDE SEQUENCE</scope>
</reference>
<evidence type="ECO:0000313" key="4">
    <source>
        <dbReference type="Proteomes" id="UP000692954"/>
    </source>
</evidence>
<gene>
    <name evidence="3" type="ORF">PSON_ATCC_30995.1.T0140407</name>
</gene>
<comment type="caution">
    <text evidence="3">The sequence shown here is derived from an EMBL/GenBank/DDBJ whole genome shotgun (WGS) entry which is preliminary data.</text>
</comment>
<proteinExistence type="predicted"/>
<feature type="region of interest" description="Disordered" evidence="1">
    <location>
        <begin position="1"/>
        <end position="27"/>
    </location>
</feature>